<dbReference type="InterPro" id="IPR002559">
    <property type="entry name" value="Transposase_11"/>
</dbReference>
<evidence type="ECO:0000313" key="6">
    <source>
        <dbReference type="Proteomes" id="UP000649955"/>
    </source>
</evidence>
<proteinExistence type="inferred from homology"/>
<feature type="region of interest" description="Disordered" evidence="3">
    <location>
        <begin position="94"/>
        <end position="134"/>
    </location>
</feature>
<comment type="similarity">
    <text evidence="1">Belongs to the peptidase S33 family.</text>
</comment>
<dbReference type="Pfam" id="PF01609">
    <property type="entry name" value="DDE_Tnp_1"/>
    <property type="match status" value="1"/>
</dbReference>
<organism evidence="5 6">
    <name type="scientific">Amycolatopsis bullii</name>
    <dbReference type="NCBI Taxonomy" id="941987"/>
    <lineage>
        <taxon>Bacteria</taxon>
        <taxon>Bacillati</taxon>
        <taxon>Actinomycetota</taxon>
        <taxon>Actinomycetes</taxon>
        <taxon>Pseudonocardiales</taxon>
        <taxon>Pseudonocardiaceae</taxon>
        <taxon>Amycolatopsis</taxon>
    </lineage>
</organism>
<feature type="region of interest" description="Disordered" evidence="3">
    <location>
        <begin position="25"/>
        <end position="51"/>
    </location>
</feature>
<feature type="compositionally biased region" description="Low complexity" evidence="3">
    <location>
        <begin position="101"/>
        <end position="121"/>
    </location>
</feature>
<dbReference type="Proteomes" id="UP000649955">
    <property type="component" value="Unassembled WGS sequence"/>
</dbReference>
<protein>
    <recommendedName>
        <fullName evidence="4">Transposase IS4-like domain-containing protein</fullName>
    </recommendedName>
</protein>
<comment type="caution">
    <text evidence="5">The sequence shown here is derived from an EMBL/GenBank/DDBJ whole genome shotgun (WGS) entry which is preliminary data.</text>
</comment>
<keyword evidence="2" id="KW-0378">Hydrolase</keyword>
<evidence type="ECO:0000259" key="4">
    <source>
        <dbReference type="Pfam" id="PF01609"/>
    </source>
</evidence>
<dbReference type="InterPro" id="IPR029058">
    <property type="entry name" value="AB_hydrolase_fold"/>
</dbReference>
<dbReference type="SUPFAM" id="SSF53474">
    <property type="entry name" value="alpha/beta-Hydrolases"/>
    <property type="match status" value="1"/>
</dbReference>
<sequence>MAISTANTHDIHALKPLIMAIPAIKSRHSPRRRKPAKLHADKASDQPGLRRWVRDRGIKVRIARKGIETSKKPGKHRWVIERTMAWLTDTAASPCATNAKQSTSSPSSSSAQPSPATRSSANSPHETSSQTYYESAEQLPINARIGRFPPLPVPLGVAVFPHAAFVAIRRFAERDFPTIIRWTEYDRGGHYPAMEEPDLFVEDVRMFARALKKT</sequence>
<name>A0ABQ3KPT6_9PSEU</name>
<evidence type="ECO:0000313" key="5">
    <source>
        <dbReference type="EMBL" id="GHG41752.1"/>
    </source>
</evidence>
<feature type="domain" description="Transposase IS4-like" evidence="4">
    <location>
        <begin position="2"/>
        <end position="89"/>
    </location>
</feature>
<dbReference type="EMBL" id="BNAW01000051">
    <property type="protein sequence ID" value="GHG41752.1"/>
    <property type="molecule type" value="Genomic_DNA"/>
</dbReference>
<keyword evidence="6" id="KW-1185">Reference proteome</keyword>
<dbReference type="PANTHER" id="PTHR21661:SF35">
    <property type="entry name" value="EPOXIDE HYDROLASE"/>
    <property type="match status" value="1"/>
</dbReference>
<feature type="compositionally biased region" description="Polar residues" evidence="3">
    <location>
        <begin position="122"/>
        <end position="133"/>
    </location>
</feature>
<evidence type="ECO:0000256" key="3">
    <source>
        <dbReference type="SAM" id="MobiDB-lite"/>
    </source>
</evidence>
<evidence type="ECO:0000256" key="1">
    <source>
        <dbReference type="ARBA" id="ARBA00010088"/>
    </source>
</evidence>
<feature type="compositionally biased region" description="Basic residues" evidence="3">
    <location>
        <begin position="25"/>
        <end position="37"/>
    </location>
</feature>
<reference evidence="6" key="1">
    <citation type="journal article" date="2019" name="Int. J. Syst. Evol. Microbiol.">
        <title>The Global Catalogue of Microorganisms (GCM) 10K type strain sequencing project: providing services to taxonomists for standard genome sequencing and annotation.</title>
        <authorList>
            <consortium name="The Broad Institute Genomics Platform"/>
            <consortium name="The Broad Institute Genome Sequencing Center for Infectious Disease"/>
            <person name="Wu L."/>
            <person name="Ma J."/>
        </authorList>
    </citation>
    <scope>NUCLEOTIDE SEQUENCE [LARGE SCALE GENOMIC DNA]</scope>
    <source>
        <strain evidence="6">CGMCC 4.7680</strain>
    </source>
</reference>
<gene>
    <name evidence="5" type="ORF">GCM10017567_74320</name>
</gene>
<accession>A0ABQ3KPT6</accession>
<dbReference type="PANTHER" id="PTHR21661">
    <property type="entry name" value="EPOXIDE HYDROLASE 1-RELATED"/>
    <property type="match status" value="1"/>
</dbReference>
<evidence type="ECO:0000256" key="2">
    <source>
        <dbReference type="ARBA" id="ARBA00022801"/>
    </source>
</evidence>
<dbReference type="Gene3D" id="3.40.50.1820">
    <property type="entry name" value="alpha/beta hydrolase"/>
    <property type="match status" value="1"/>
</dbReference>